<protein>
    <submittedName>
        <fullName evidence="1">Complete mitochondrial genome</fullName>
    </submittedName>
</protein>
<dbReference type="AlphaFoldDB" id="Q02660"/>
<geneLocation type="mitochondrion" evidence="1"/>
<sequence>MTRFELVQSLNQTVLSGSCLPFPAHPLYFMPKVRLELTTKAASMLCSTNWASQAYGEIRNWTWKSDVQSQRFTKLDYIPLCADDFVVRLKYLAQVATSQPWGGGGACAIYSTQNYIISEERLERSRLLTSKT</sequence>
<keyword evidence="1" id="KW-0496">Mitochondrion</keyword>
<organism evidence="1 2">
    <name type="scientific">Podospora anserina (strain S / ATCC MYA-4624 / DSM 980 / FGSC 10383)</name>
    <name type="common">Pleurage anserina</name>
    <dbReference type="NCBI Taxonomy" id="515849"/>
    <lineage>
        <taxon>Eukaryota</taxon>
        <taxon>Fungi</taxon>
        <taxon>Dikarya</taxon>
        <taxon>Ascomycota</taxon>
        <taxon>Pezizomycotina</taxon>
        <taxon>Sordariomycetes</taxon>
        <taxon>Sordariomycetidae</taxon>
        <taxon>Sordariales</taxon>
        <taxon>Podosporaceae</taxon>
        <taxon>Podospora</taxon>
        <taxon>Podospora anserina</taxon>
    </lineage>
</organism>
<dbReference type="EMBL" id="X55026">
    <property type="protein sequence ID" value="CAA38822.1"/>
    <property type="molecule type" value="Genomic_DNA"/>
</dbReference>
<reference evidence="1 2" key="1">
    <citation type="journal article" date="1990" name="Curr. Genet.">
        <title>The complete DNA sequence of the mitochondrial genome of Podospora anserina.</title>
        <authorList>
            <person name="Cummings D.J."/>
            <person name="McNally K.L."/>
            <person name="Domenico J.M."/>
            <person name="Matsuura E.T."/>
        </authorList>
    </citation>
    <scope>NUCLEOTIDE SEQUENCE [LARGE SCALE GENOMIC DNA]</scope>
    <source>
        <strain evidence="2">s</strain>
    </source>
</reference>
<evidence type="ECO:0000313" key="2">
    <source>
        <dbReference type="Proteomes" id="UP000001197"/>
    </source>
</evidence>
<dbReference type="PROSITE" id="PS51257">
    <property type="entry name" value="PROKAR_LIPOPROTEIN"/>
    <property type="match status" value="1"/>
</dbReference>
<keyword evidence="2" id="KW-1185">Reference proteome</keyword>
<name>Q02660_PODAN</name>
<accession>Q02660</accession>
<dbReference type="Proteomes" id="UP000001197">
    <property type="component" value="Mitochondrion"/>
</dbReference>
<dbReference type="InParanoid" id="Q02660"/>
<proteinExistence type="predicted"/>
<evidence type="ECO:0000313" key="1">
    <source>
        <dbReference type="EMBL" id="CAA38822.1"/>
    </source>
</evidence>